<dbReference type="AlphaFoldDB" id="R8BU67"/>
<dbReference type="InterPro" id="IPR011057">
    <property type="entry name" value="Mss4-like_sf"/>
</dbReference>
<protein>
    <recommendedName>
        <fullName evidence="3">CENP-V/GFA domain-containing protein</fullName>
    </recommendedName>
</protein>
<dbReference type="HOGENOM" id="CLU_088625_0_0_1"/>
<sequence length="240" mass="26448">MGLPDHAVELKGGCDCGAIRYKISIPPVEERPLSLSKPGPTFDSPPPHIAKAPHIAVCFCNSCRAASSSFAPAYIGNPAYMVTVSCLPQADEPSDVSLEGVKRLVERDQVRSDEGRPPFVPAVEVMRPGAPGAKGTWVRFYRGAGCNGFASRSFCGRCGTSVGYHFNMFAATNPRITRPDGWEDIMDICLGTVDREDLEKPYMQPERWYNWPTALPWIQELFKDAPGPRHPSFFTEDVLE</sequence>
<dbReference type="RefSeq" id="XP_007912423.1">
    <property type="nucleotide sequence ID" value="XM_007914232.1"/>
</dbReference>
<dbReference type="eggNOG" id="ENOG502SQJ7">
    <property type="taxonomic scope" value="Eukaryota"/>
</dbReference>
<dbReference type="OrthoDB" id="5422068at2759"/>
<accession>R8BU67</accession>
<dbReference type="EMBL" id="KB932897">
    <property type="protein sequence ID" value="EOO02835.1"/>
    <property type="molecule type" value="Genomic_DNA"/>
</dbReference>
<evidence type="ECO:0000313" key="1">
    <source>
        <dbReference type="EMBL" id="EOO02835.1"/>
    </source>
</evidence>
<keyword evidence="2" id="KW-1185">Reference proteome</keyword>
<gene>
    <name evidence="1" type="ORF">UCRPA7_1653</name>
</gene>
<reference evidence="2" key="1">
    <citation type="journal article" date="2013" name="Genome Announc.">
        <title>Draft genome sequence of the ascomycete Phaeoacremonium aleophilum strain UCR-PA7, a causal agent of the esca disease complex in grapevines.</title>
        <authorList>
            <person name="Blanco-Ulate B."/>
            <person name="Rolshausen P."/>
            <person name="Cantu D."/>
        </authorList>
    </citation>
    <scope>NUCLEOTIDE SEQUENCE [LARGE SCALE GENOMIC DNA]</scope>
    <source>
        <strain evidence="2">UCR-PA7</strain>
    </source>
</reference>
<dbReference type="Gene3D" id="2.170.150.70">
    <property type="match status" value="1"/>
</dbReference>
<name>R8BU67_PHAM7</name>
<evidence type="ECO:0008006" key="3">
    <source>
        <dbReference type="Google" id="ProtNLM"/>
    </source>
</evidence>
<dbReference type="GeneID" id="19321823"/>
<organism evidence="1 2">
    <name type="scientific">Phaeoacremonium minimum (strain UCR-PA7)</name>
    <name type="common">Esca disease fungus</name>
    <name type="synonym">Togninia minima</name>
    <dbReference type="NCBI Taxonomy" id="1286976"/>
    <lineage>
        <taxon>Eukaryota</taxon>
        <taxon>Fungi</taxon>
        <taxon>Dikarya</taxon>
        <taxon>Ascomycota</taxon>
        <taxon>Pezizomycotina</taxon>
        <taxon>Sordariomycetes</taxon>
        <taxon>Sordariomycetidae</taxon>
        <taxon>Togniniales</taxon>
        <taxon>Togniniaceae</taxon>
        <taxon>Phaeoacremonium</taxon>
    </lineage>
</organism>
<dbReference type="Proteomes" id="UP000014074">
    <property type="component" value="Unassembled WGS sequence"/>
</dbReference>
<evidence type="ECO:0000313" key="2">
    <source>
        <dbReference type="Proteomes" id="UP000014074"/>
    </source>
</evidence>
<dbReference type="KEGG" id="tmn:UCRPA7_1653"/>
<dbReference type="SUPFAM" id="SSF51316">
    <property type="entry name" value="Mss4-like"/>
    <property type="match status" value="1"/>
</dbReference>
<proteinExistence type="predicted"/>